<evidence type="ECO:0000313" key="4">
    <source>
        <dbReference type="Proteomes" id="UP000738349"/>
    </source>
</evidence>
<evidence type="ECO:0000256" key="1">
    <source>
        <dbReference type="SAM" id="Phobius"/>
    </source>
</evidence>
<dbReference type="InterPro" id="IPR005330">
    <property type="entry name" value="MHYT_dom"/>
</dbReference>
<reference evidence="3" key="1">
    <citation type="journal article" date="2021" name="Nat. Commun.">
        <title>Genetic determinants of endophytism in the Arabidopsis root mycobiome.</title>
        <authorList>
            <person name="Mesny F."/>
            <person name="Miyauchi S."/>
            <person name="Thiergart T."/>
            <person name="Pickel B."/>
            <person name="Atanasova L."/>
            <person name="Karlsson M."/>
            <person name="Huettel B."/>
            <person name="Barry K.W."/>
            <person name="Haridas S."/>
            <person name="Chen C."/>
            <person name="Bauer D."/>
            <person name="Andreopoulos W."/>
            <person name="Pangilinan J."/>
            <person name="LaButti K."/>
            <person name="Riley R."/>
            <person name="Lipzen A."/>
            <person name="Clum A."/>
            <person name="Drula E."/>
            <person name="Henrissat B."/>
            <person name="Kohler A."/>
            <person name="Grigoriev I.V."/>
            <person name="Martin F.M."/>
            <person name="Hacquard S."/>
        </authorList>
    </citation>
    <scope>NUCLEOTIDE SEQUENCE</scope>
    <source>
        <strain evidence="3">MPI-CAGE-AT-0147</strain>
    </source>
</reference>
<feature type="transmembrane region" description="Helical" evidence="1">
    <location>
        <begin position="39"/>
        <end position="62"/>
    </location>
</feature>
<accession>A0A9P9D9B4</accession>
<gene>
    <name evidence="3" type="ORF">EDB81DRAFT_669628</name>
</gene>
<proteinExistence type="predicted"/>
<comment type="caution">
    <text evidence="3">The sequence shown here is derived from an EMBL/GenBank/DDBJ whole genome shotgun (WGS) entry which is preliminary data.</text>
</comment>
<dbReference type="OrthoDB" id="264015at2759"/>
<dbReference type="PANTHER" id="PTHR35152">
    <property type="entry name" value="DOMAIN SIGNALLING PROTEIN, PUTATIVE (AFU_ORTHOLOGUE AFUA_5G11310)-RELATED"/>
    <property type="match status" value="1"/>
</dbReference>
<feature type="transmembrane region" description="Helical" evidence="1">
    <location>
        <begin position="114"/>
        <end position="135"/>
    </location>
</feature>
<dbReference type="Proteomes" id="UP000738349">
    <property type="component" value="Unassembled WGS sequence"/>
</dbReference>
<keyword evidence="1" id="KW-0812">Transmembrane</keyword>
<dbReference type="EMBL" id="JAGMUV010000032">
    <property type="protein sequence ID" value="KAH7114686.1"/>
    <property type="molecule type" value="Genomic_DNA"/>
</dbReference>
<dbReference type="Pfam" id="PF03707">
    <property type="entry name" value="MHYT"/>
    <property type="match status" value="1"/>
</dbReference>
<sequence length="240" mass="26241">SVSWWRVIVGGVLCGTAVCGMHYLGNASIENYTCVYRPAYVVGAAFIAVVASNVALAMFFVFRAMWANAWWKRAISAVILAGAVSGMHWCAAMGTQYRLKNIKPKGNEPSRSATVIVVICLSLGACFIIAVSAILRARNIRKSALRAQQITLGAAVFDNSGRILVDPDGFIPSTVVTDSFLEKMIERYDVIFRELFCLAAAALADRLREDLTSVGVLWDGILPTGGVTLQQKWVRMDENW</sequence>
<dbReference type="AlphaFoldDB" id="A0A9P9D9B4"/>
<evidence type="ECO:0000313" key="3">
    <source>
        <dbReference type="EMBL" id="KAH7114686.1"/>
    </source>
</evidence>
<name>A0A9P9D9B4_9HYPO</name>
<keyword evidence="1" id="KW-0472">Membrane</keyword>
<feature type="non-terminal residue" evidence="3">
    <location>
        <position position="1"/>
    </location>
</feature>
<feature type="transmembrane region" description="Helical" evidence="1">
    <location>
        <begin position="7"/>
        <end position="24"/>
    </location>
</feature>
<evidence type="ECO:0000259" key="2">
    <source>
        <dbReference type="Pfam" id="PF03707"/>
    </source>
</evidence>
<dbReference type="PANTHER" id="PTHR35152:SF1">
    <property type="entry name" value="DOMAIN SIGNALLING PROTEIN, PUTATIVE (AFU_ORTHOLOGUE AFUA_5G11310)-RELATED"/>
    <property type="match status" value="1"/>
</dbReference>
<organism evidence="3 4">
    <name type="scientific">Dactylonectria macrodidyma</name>
    <dbReference type="NCBI Taxonomy" id="307937"/>
    <lineage>
        <taxon>Eukaryota</taxon>
        <taxon>Fungi</taxon>
        <taxon>Dikarya</taxon>
        <taxon>Ascomycota</taxon>
        <taxon>Pezizomycotina</taxon>
        <taxon>Sordariomycetes</taxon>
        <taxon>Hypocreomycetidae</taxon>
        <taxon>Hypocreales</taxon>
        <taxon>Nectriaceae</taxon>
        <taxon>Dactylonectria</taxon>
    </lineage>
</organism>
<feature type="transmembrane region" description="Helical" evidence="1">
    <location>
        <begin position="74"/>
        <end position="94"/>
    </location>
</feature>
<keyword evidence="1" id="KW-1133">Transmembrane helix</keyword>
<feature type="domain" description="MHYT" evidence="2">
    <location>
        <begin position="15"/>
        <end position="68"/>
    </location>
</feature>
<keyword evidence="4" id="KW-1185">Reference proteome</keyword>
<protein>
    <recommendedName>
        <fullName evidence="2">MHYT domain-containing protein</fullName>
    </recommendedName>
</protein>